<proteinExistence type="predicted"/>
<protein>
    <submittedName>
        <fullName evidence="1">Uncharacterized protein</fullName>
    </submittedName>
</protein>
<evidence type="ECO:0000313" key="1">
    <source>
        <dbReference type="EnsemblMetazoa" id="AMEC001057-PA"/>
    </source>
</evidence>
<dbReference type="PROSITE" id="PS51257">
    <property type="entry name" value="PROKAR_LIPOPROTEIN"/>
    <property type="match status" value="1"/>
</dbReference>
<evidence type="ECO:0000313" key="2">
    <source>
        <dbReference type="Proteomes" id="UP000075902"/>
    </source>
</evidence>
<dbReference type="Proteomes" id="UP000075902">
    <property type="component" value="Unassembled WGS sequence"/>
</dbReference>
<reference evidence="2" key="1">
    <citation type="submission" date="2014-01" db="EMBL/GenBank/DDBJ databases">
        <title>The Genome Sequence of Anopheles melas CM1001059_A (V2).</title>
        <authorList>
            <consortium name="The Broad Institute Genomics Platform"/>
            <person name="Neafsey D.E."/>
            <person name="Besansky N."/>
            <person name="Howell P."/>
            <person name="Walton C."/>
            <person name="Young S.K."/>
            <person name="Zeng Q."/>
            <person name="Gargeya S."/>
            <person name="Fitzgerald M."/>
            <person name="Haas B."/>
            <person name="Abouelleil A."/>
            <person name="Allen A.W."/>
            <person name="Alvarado L."/>
            <person name="Arachchi H.M."/>
            <person name="Berlin A.M."/>
            <person name="Chapman S.B."/>
            <person name="Gainer-Dewar J."/>
            <person name="Goldberg J."/>
            <person name="Griggs A."/>
            <person name="Gujja S."/>
            <person name="Hansen M."/>
            <person name="Howarth C."/>
            <person name="Imamovic A."/>
            <person name="Ireland A."/>
            <person name="Larimer J."/>
            <person name="McCowan C."/>
            <person name="Murphy C."/>
            <person name="Pearson M."/>
            <person name="Poon T.W."/>
            <person name="Priest M."/>
            <person name="Roberts A."/>
            <person name="Saif S."/>
            <person name="Shea T."/>
            <person name="Sisk P."/>
            <person name="Sykes S."/>
            <person name="Wortman J."/>
            <person name="Nusbaum C."/>
            <person name="Birren B."/>
        </authorList>
    </citation>
    <scope>NUCLEOTIDE SEQUENCE [LARGE SCALE GENOMIC DNA]</scope>
    <source>
        <strain evidence="2">CM1001059</strain>
    </source>
</reference>
<sequence length="191" mass="21243">MGLRAGGAIVARLGEGTAQPAFTGACQPGRLLHHRAGLDCLRFLKHGLVVIPGGFSLHRGQITAVTRHHPATTIRERWRTTRHLRRVMIYPAKGTAAAAETAIFPGSVQQWLRSGQLLVYVRQDGTERIVPPPAQPYRFEAVPVLAIVRLYLAVGRDGISRFSGPLFASSVRHDDRCVHRWRLLLLLLLRR</sequence>
<dbReference type="VEuPathDB" id="VectorBase:AMEC001057"/>
<dbReference type="AlphaFoldDB" id="A0A182TEU5"/>
<name>A0A182TEU5_9DIPT</name>
<organism evidence="1 2">
    <name type="scientific">Anopheles melas</name>
    <dbReference type="NCBI Taxonomy" id="34690"/>
    <lineage>
        <taxon>Eukaryota</taxon>
        <taxon>Metazoa</taxon>
        <taxon>Ecdysozoa</taxon>
        <taxon>Arthropoda</taxon>
        <taxon>Hexapoda</taxon>
        <taxon>Insecta</taxon>
        <taxon>Pterygota</taxon>
        <taxon>Neoptera</taxon>
        <taxon>Endopterygota</taxon>
        <taxon>Diptera</taxon>
        <taxon>Nematocera</taxon>
        <taxon>Culicoidea</taxon>
        <taxon>Culicidae</taxon>
        <taxon>Anophelinae</taxon>
        <taxon>Anopheles</taxon>
    </lineage>
</organism>
<reference evidence="1" key="2">
    <citation type="submission" date="2020-05" db="UniProtKB">
        <authorList>
            <consortium name="EnsemblMetazoa"/>
        </authorList>
    </citation>
    <scope>IDENTIFICATION</scope>
    <source>
        <strain evidence="1">CM1001059</strain>
    </source>
</reference>
<keyword evidence="2" id="KW-1185">Reference proteome</keyword>
<dbReference type="EnsemblMetazoa" id="AMEC001057-RA">
    <property type="protein sequence ID" value="AMEC001057-PA"/>
    <property type="gene ID" value="AMEC001057"/>
</dbReference>
<accession>A0A182TEU5</accession>